<dbReference type="AlphaFoldDB" id="A0A9N9IE00"/>
<organism evidence="2 3">
    <name type="scientific">Dentiscutata erythropus</name>
    <dbReference type="NCBI Taxonomy" id="1348616"/>
    <lineage>
        <taxon>Eukaryota</taxon>
        <taxon>Fungi</taxon>
        <taxon>Fungi incertae sedis</taxon>
        <taxon>Mucoromycota</taxon>
        <taxon>Glomeromycotina</taxon>
        <taxon>Glomeromycetes</taxon>
        <taxon>Diversisporales</taxon>
        <taxon>Gigasporaceae</taxon>
        <taxon>Dentiscutata</taxon>
    </lineage>
</organism>
<evidence type="ECO:0000313" key="3">
    <source>
        <dbReference type="Proteomes" id="UP000789405"/>
    </source>
</evidence>
<name>A0A9N9IE00_9GLOM</name>
<protein>
    <submittedName>
        <fullName evidence="2">8754_t:CDS:1</fullName>
    </submittedName>
</protein>
<dbReference type="Proteomes" id="UP000789405">
    <property type="component" value="Unassembled WGS sequence"/>
</dbReference>
<keyword evidence="1" id="KW-0732">Signal</keyword>
<accession>A0A9N9IE00</accession>
<keyword evidence="3" id="KW-1185">Reference proteome</keyword>
<gene>
    <name evidence="2" type="ORF">DERYTH_LOCUS15291</name>
</gene>
<reference evidence="2" key="1">
    <citation type="submission" date="2021-06" db="EMBL/GenBank/DDBJ databases">
        <authorList>
            <person name="Kallberg Y."/>
            <person name="Tangrot J."/>
            <person name="Rosling A."/>
        </authorList>
    </citation>
    <scope>NUCLEOTIDE SEQUENCE</scope>
    <source>
        <strain evidence="2">MA453B</strain>
    </source>
</reference>
<evidence type="ECO:0000256" key="1">
    <source>
        <dbReference type="SAM" id="SignalP"/>
    </source>
</evidence>
<feature type="chain" id="PRO_5040292995" evidence="1">
    <location>
        <begin position="18"/>
        <end position="131"/>
    </location>
</feature>
<sequence>MIVIFLVLQLLIKSSLAIKINQSNHDEPLISVPHTLSNPPPSSINPPISSPLENNFRRNSSSTIVSMNSFSRSKSSVIGNFVTAIISEDTTRTKHPRKRQLKHMGSAPTLNIPFMSMTKNLNKFLRQFAWI</sequence>
<evidence type="ECO:0000313" key="2">
    <source>
        <dbReference type="EMBL" id="CAG8732983.1"/>
    </source>
</evidence>
<proteinExistence type="predicted"/>
<comment type="caution">
    <text evidence="2">The sequence shown here is derived from an EMBL/GenBank/DDBJ whole genome shotgun (WGS) entry which is preliminary data.</text>
</comment>
<feature type="signal peptide" evidence="1">
    <location>
        <begin position="1"/>
        <end position="17"/>
    </location>
</feature>
<dbReference type="EMBL" id="CAJVPY010012260">
    <property type="protein sequence ID" value="CAG8732983.1"/>
    <property type="molecule type" value="Genomic_DNA"/>
</dbReference>